<dbReference type="PRINTS" id="PR00455">
    <property type="entry name" value="HTHTETR"/>
</dbReference>
<dbReference type="PANTHER" id="PTHR30055">
    <property type="entry name" value="HTH-TYPE TRANSCRIPTIONAL REGULATOR RUTR"/>
    <property type="match status" value="1"/>
</dbReference>
<dbReference type="Pfam" id="PF14246">
    <property type="entry name" value="TetR_C_7"/>
    <property type="match status" value="1"/>
</dbReference>
<dbReference type="InterPro" id="IPR009057">
    <property type="entry name" value="Homeodomain-like_sf"/>
</dbReference>
<dbReference type="PANTHER" id="PTHR30055:SF119">
    <property type="entry name" value="NALC"/>
    <property type="match status" value="1"/>
</dbReference>
<dbReference type="InterPro" id="IPR039536">
    <property type="entry name" value="TetR_C_Proteobacteria"/>
</dbReference>
<dbReference type="InterPro" id="IPR050109">
    <property type="entry name" value="HTH-type_TetR-like_transc_reg"/>
</dbReference>
<reference evidence="6 7" key="1">
    <citation type="submission" date="2014-02" db="EMBL/GenBank/DDBJ databases">
        <title>Draft genome of Erwinia mallotivora strain BT-MARDI, a papaya dieback pathogen.</title>
        <authorList>
            <person name="Redzuan R."/>
            <person name="Abu Bakar N."/>
            <person name="Badrun R."/>
            <person name="Mohd Raih M.F."/>
            <person name="Rozano L."/>
            <person name="Mat Amin N."/>
        </authorList>
    </citation>
    <scope>NUCLEOTIDE SEQUENCE [LARGE SCALE GENOMIC DNA]</scope>
    <source>
        <strain evidence="6 7">BT-MARDI</strain>
    </source>
</reference>
<dbReference type="GO" id="GO:0003700">
    <property type="term" value="F:DNA-binding transcription factor activity"/>
    <property type="evidence" value="ECO:0007669"/>
    <property type="project" value="TreeGrafter"/>
</dbReference>
<dbReference type="SUPFAM" id="SSF46689">
    <property type="entry name" value="Homeodomain-like"/>
    <property type="match status" value="1"/>
</dbReference>
<sequence>MKVKTLARREAIIEVAAALFQEMGYERASMNELARRLGGSKATLYNYFPSKEELFTAVVRTYATQHLTDAAGELNEISHRNQPLKEKLQKFGERMLQVLVNDGSALAVYRMVVAESGHTDIGTLFHDSGPRESMEKLSAVMLSAMDAGELRPGDASLRALQFMALLTAEIDGRIYQRQAQPVGTSRISEMTRCAVSMFFAGAGKPAAQ</sequence>
<evidence type="ECO:0000256" key="3">
    <source>
        <dbReference type="ARBA" id="ARBA00023163"/>
    </source>
</evidence>
<dbReference type="InterPro" id="IPR001647">
    <property type="entry name" value="HTH_TetR"/>
</dbReference>
<evidence type="ECO:0000259" key="5">
    <source>
        <dbReference type="PROSITE" id="PS50977"/>
    </source>
</evidence>
<comment type="caution">
    <text evidence="6">The sequence shown here is derived from an EMBL/GenBank/DDBJ whole genome shotgun (WGS) entry which is preliminary data.</text>
</comment>
<dbReference type="Gene3D" id="1.10.10.60">
    <property type="entry name" value="Homeodomain-like"/>
    <property type="match status" value="1"/>
</dbReference>
<dbReference type="RefSeq" id="WP_034933967.1">
    <property type="nucleotide sequence ID" value="NZ_JFHN01000018.1"/>
</dbReference>
<dbReference type="PATRIC" id="fig|69222.5.peg.456"/>
<evidence type="ECO:0000256" key="4">
    <source>
        <dbReference type="PROSITE-ProRule" id="PRU00335"/>
    </source>
</evidence>
<dbReference type="GO" id="GO:0000976">
    <property type="term" value="F:transcription cis-regulatory region binding"/>
    <property type="evidence" value="ECO:0007669"/>
    <property type="project" value="TreeGrafter"/>
</dbReference>
<dbReference type="SUPFAM" id="SSF48498">
    <property type="entry name" value="Tetracyclin repressor-like, C-terminal domain"/>
    <property type="match status" value="1"/>
</dbReference>
<dbReference type="STRING" id="69222.BG55_02115"/>
<keyword evidence="7" id="KW-1185">Reference proteome</keyword>
<feature type="DNA-binding region" description="H-T-H motif" evidence="4">
    <location>
        <begin position="29"/>
        <end position="48"/>
    </location>
</feature>
<dbReference type="Gene3D" id="1.10.357.10">
    <property type="entry name" value="Tetracycline Repressor, domain 2"/>
    <property type="match status" value="1"/>
</dbReference>
<dbReference type="InterPro" id="IPR036271">
    <property type="entry name" value="Tet_transcr_reg_TetR-rel_C_sf"/>
</dbReference>
<dbReference type="OrthoDB" id="270177at2"/>
<dbReference type="FunFam" id="1.10.10.60:FF:000141">
    <property type="entry name" value="TetR family transcriptional regulator"/>
    <property type="match status" value="1"/>
</dbReference>
<gene>
    <name evidence="6" type="ORF">BG55_02115</name>
</gene>
<evidence type="ECO:0000313" key="6">
    <source>
        <dbReference type="EMBL" id="EXU77129.1"/>
    </source>
</evidence>
<name>A0A014MG94_9GAMM</name>
<keyword evidence="2 4" id="KW-0238">DNA-binding</keyword>
<keyword evidence="3" id="KW-0804">Transcription</keyword>
<proteinExistence type="predicted"/>
<feature type="domain" description="HTH tetR-type" evidence="5">
    <location>
        <begin position="6"/>
        <end position="66"/>
    </location>
</feature>
<dbReference type="Proteomes" id="UP000019918">
    <property type="component" value="Unassembled WGS sequence"/>
</dbReference>
<organism evidence="6 7">
    <name type="scientific">Erwinia mallotivora</name>
    <dbReference type="NCBI Taxonomy" id="69222"/>
    <lineage>
        <taxon>Bacteria</taxon>
        <taxon>Pseudomonadati</taxon>
        <taxon>Pseudomonadota</taxon>
        <taxon>Gammaproteobacteria</taxon>
        <taxon>Enterobacterales</taxon>
        <taxon>Erwiniaceae</taxon>
        <taxon>Erwinia</taxon>
    </lineage>
</organism>
<dbReference type="EMBL" id="JFHN01000018">
    <property type="protein sequence ID" value="EXU77129.1"/>
    <property type="molecule type" value="Genomic_DNA"/>
</dbReference>
<evidence type="ECO:0000256" key="1">
    <source>
        <dbReference type="ARBA" id="ARBA00023015"/>
    </source>
</evidence>
<dbReference type="PROSITE" id="PS50977">
    <property type="entry name" value="HTH_TETR_2"/>
    <property type="match status" value="1"/>
</dbReference>
<protein>
    <submittedName>
        <fullName evidence="6">TetR family transcriptional regulator</fullName>
    </submittedName>
</protein>
<keyword evidence="1" id="KW-0805">Transcription regulation</keyword>
<dbReference type="AlphaFoldDB" id="A0A014MG94"/>
<evidence type="ECO:0000313" key="7">
    <source>
        <dbReference type="Proteomes" id="UP000019918"/>
    </source>
</evidence>
<evidence type="ECO:0000256" key="2">
    <source>
        <dbReference type="ARBA" id="ARBA00023125"/>
    </source>
</evidence>
<accession>A0A014MG94</accession>
<dbReference type="Pfam" id="PF00440">
    <property type="entry name" value="TetR_N"/>
    <property type="match status" value="1"/>
</dbReference>